<proteinExistence type="predicted"/>
<dbReference type="InterPro" id="IPR006460">
    <property type="entry name" value="MIZ1-like_pln"/>
</dbReference>
<protein>
    <submittedName>
        <fullName evidence="1">Uncharacterized protein</fullName>
    </submittedName>
</protein>
<dbReference type="Proteomes" id="UP000712281">
    <property type="component" value="Unassembled WGS sequence"/>
</dbReference>
<sequence length="275" mass="30250">MPIRSSPFFNMESSAVLSMLRHTGKSMDSKHPKKSSGSIGGGVLKMFKLLPMLSSGCKMVNLLSRGHRKPLLKDFATTGTIFGFRKGRVFLAIQEDPHCLPTFIIELPMLTSALQKEMASETVRIALESETKTPRKKHLAKWPGRIRRNTAMACLHPRMPPAIYHFTSRPPLHVITACDSPGLLLPAKGACYGTIIATAPTPRFSTVSYEASILCHQCGRARAPPSCLLHQAQSSSQIKAQLHCGALPKSSPLRAQFHRRGCANRRNQACRRGSK</sequence>
<dbReference type="EMBL" id="QGKW02002228">
    <property type="protein sequence ID" value="KAF2535060.1"/>
    <property type="molecule type" value="Genomic_DNA"/>
</dbReference>
<name>A0A8S9FN39_BRACR</name>
<reference evidence="1" key="1">
    <citation type="submission" date="2019-12" db="EMBL/GenBank/DDBJ databases">
        <title>Genome sequencing and annotation of Brassica cretica.</title>
        <authorList>
            <person name="Studholme D.J."/>
            <person name="Sarris P.F."/>
        </authorList>
    </citation>
    <scope>NUCLEOTIDE SEQUENCE</scope>
    <source>
        <strain evidence="1">PFS-001/15</strain>
        <tissue evidence="1">Leaf</tissue>
    </source>
</reference>
<evidence type="ECO:0000313" key="2">
    <source>
        <dbReference type="Proteomes" id="UP000712281"/>
    </source>
</evidence>
<dbReference type="PANTHER" id="PTHR31696">
    <property type="entry name" value="PROTEIN MIZU-KUSSEI 1"/>
    <property type="match status" value="1"/>
</dbReference>
<dbReference type="PANTHER" id="PTHR31696:SF3">
    <property type="entry name" value="OS09G0463600 PROTEIN"/>
    <property type="match status" value="1"/>
</dbReference>
<gene>
    <name evidence="1" type="ORF">F2Q68_00019977</name>
</gene>
<dbReference type="Pfam" id="PF04759">
    <property type="entry name" value="DUF617"/>
    <property type="match status" value="1"/>
</dbReference>
<organism evidence="1 2">
    <name type="scientific">Brassica cretica</name>
    <name type="common">Mustard</name>
    <dbReference type="NCBI Taxonomy" id="69181"/>
    <lineage>
        <taxon>Eukaryota</taxon>
        <taxon>Viridiplantae</taxon>
        <taxon>Streptophyta</taxon>
        <taxon>Embryophyta</taxon>
        <taxon>Tracheophyta</taxon>
        <taxon>Spermatophyta</taxon>
        <taxon>Magnoliopsida</taxon>
        <taxon>eudicotyledons</taxon>
        <taxon>Gunneridae</taxon>
        <taxon>Pentapetalae</taxon>
        <taxon>rosids</taxon>
        <taxon>malvids</taxon>
        <taxon>Brassicales</taxon>
        <taxon>Brassicaceae</taxon>
        <taxon>Brassiceae</taxon>
        <taxon>Brassica</taxon>
    </lineage>
</organism>
<comment type="caution">
    <text evidence="1">The sequence shown here is derived from an EMBL/GenBank/DDBJ whole genome shotgun (WGS) entry which is preliminary data.</text>
</comment>
<accession>A0A8S9FN39</accession>
<dbReference type="AlphaFoldDB" id="A0A8S9FN39"/>
<evidence type="ECO:0000313" key="1">
    <source>
        <dbReference type="EMBL" id="KAF2535060.1"/>
    </source>
</evidence>
<dbReference type="GO" id="GO:0010274">
    <property type="term" value="P:hydrotropism"/>
    <property type="evidence" value="ECO:0007669"/>
    <property type="project" value="InterPro"/>
</dbReference>